<feature type="transmembrane region" description="Helical" evidence="7">
    <location>
        <begin position="173"/>
        <end position="198"/>
    </location>
</feature>
<dbReference type="Pfam" id="PF06808">
    <property type="entry name" value="DctM"/>
    <property type="match status" value="1"/>
</dbReference>
<feature type="transmembrane region" description="Helical" evidence="7">
    <location>
        <begin position="100"/>
        <end position="129"/>
    </location>
</feature>
<evidence type="ECO:0000313" key="9">
    <source>
        <dbReference type="EMBL" id="AWI81090.1"/>
    </source>
</evidence>
<feature type="transmembrane region" description="Helical" evidence="7">
    <location>
        <begin position="369"/>
        <end position="399"/>
    </location>
</feature>
<evidence type="ECO:0000256" key="2">
    <source>
        <dbReference type="ARBA" id="ARBA00022475"/>
    </source>
</evidence>
<proteinExistence type="inferred from homology"/>
<dbReference type="GO" id="GO:0022857">
    <property type="term" value="F:transmembrane transporter activity"/>
    <property type="evidence" value="ECO:0007669"/>
    <property type="project" value="UniProtKB-UniRule"/>
</dbReference>
<keyword evidence="5 7" id="KW-1133">Transmembrane helix</keyword>
<evidence type="ECO:0000313" key="10">
    <source>
        <dbReference type="Proteomes" id="UP000244902"/>
    </source>
</evidence>
<dbReference type="InterPro" id="IPR010656">
    <property type="entry name" value="DctM"/>
</dbReference>
<feature type="transmembrane region" description="Helical" evidence="7">
    <location>
        <begin position="420"/>
        <end position="440"/>
    </location>
</feature>
<comment type="function">
    <text evidence="7">Part of the tripartite ATP-independent periplasmic (TRAP) transport system.</text>
</comment>
<comment type="similarity">
    <text evidence="7">Belongs to the TRAP transporter large permease family.</text>
</comment>
<evidence type="ECO:0000256" key="6">
    <source>
        <dbReference type="ARBA" id="ARBA00023136"/>
    </source>
</evidence>
<feature type="transmembrane region" description="Helical" evidence="7">
    <location>
        <begin position="272"/>
        <end position="296"/>
    </location>
</feature>
<evidence type="ECO:0000256" key="7">
    <source>
        <dbReference type="RuleBase" id="RU369079"/>
    </source>
</evidence>
<dbReference type="OrthoDB" id="9796052at2"/>
<evidence type="ECO:0000259" key="8">
    <source>
        <dbReference type="Pfam" id="PF06808"/>
    </source>
</evidence>
<accession>A0A2U8H6A5</accession>
<keyword evidence="7" id="KW-0813">Transport</keyword>
<protein>
    <recommendedName>
        <fullName evidence="7">TRAP transporter large permease protein</fullName>
    </recommendedName>
</protein>
<evidence type="ECO:0000256" key="4">
    <source>
        <dbReference type="ARBA" id="ARBA00022692"/>
    </source>
</evidence>
<dbReference type="EMBL" id="CP022188">
    <property type="protein sequence ID" value="AWI81090.1"/>
    <property type="molecule type" value="Genomic_DNA"/>
</dbReference>
<feature type="transmembrane region" description="Helical" evidence="7">
    <location>
        <begin position="219"/>
        <end position="243"/>
    </location>
</feature>
<dbReference type="PIRSF" id="PIRSF006066">
    <property type="entry name" value="HI0050"/>
    <property type="match status" value="1"/>
</dbReference>
<keyword evidence="2" id="KW-1003">Cell membrane</keyword>
<feature type="transmembrane region" description="Helical" evidence="7">
    <location>
        <begin position="341"/>
        <end position="363"/>
    </location>
</feature>
<feature type="transmembrane region" description="Helical" evidence="7">
    <location>
        <begin position="141"/>
        <end position="167"/>
    </location>
</feature>
<feature type="transmembrane region" description="Helical" evidence="7">
    <location>
        <begin position="316"/>
        <end position="334"/>
    </location>
</feature>
<feature type="transmembrane region" description="Helical" evidence="7">
    <location>
        <begin position="59"/>
        <end position="80"/>
    </location>
</feature>
<organism evidence="9 10">
    <name type="scientific">Parazoarcus communis</name>
    <dbReference type="NCBI Taxonomy" id="41977"/>
    <lineage>
        <taxon>Bacteria</taxon>
        <taxon>Pseudomonadati</taxon>
        <taxon>Pseudomonadota</taxon>
        <taxon>Betaproteobacteria</taxon>
        <taxon>Rhodocyclales</taxon>
        <taxon>Zoogloeaceae</taxon>
        <taxon>Parazoarcus</taxon>
    </lineage>
</organism>
<comment type="subcellular location">
    <subcellularLocation>
        <location evidence="1 7">Cell inner membrane</location>
        <topology evidence="1 7">Multi-pass membrane protein</topology>
    </subcellularLocation>
</comment>
<comment type="subunit">
    <text evidence="7">The complex comprises the extracytoplasmic solute receptor protein and the two transmembrane proteins.</text>
</comment>
<keyword evidence="6 7" id="KW-0472">Membrane</keyword>
<feature type="transmembrane region" description="Helical" evidence="7">
    <location>
        <begin position="12"/>
        <end position="39"/>
    </location>
</feature>
<keyword evidence="3 7" id="KW-0997">Cell inner membrane</keyword>
<dbReference type="RefSeq" id="WP_108975202.1">
    <property type="nucleotide sequence ID" value="NZ_CP022188.1"/>
</dbReference>
<dbReference type="PANTHER" id="PTHR33362">
    <property type="entry name" value="SIALIC ACID TRAP TRANSPORTER PERMEASE PROTEIN SIAT-RELATED"/>
    <property type="match status" value="1"/>
</dbReference>
<dbReference type="PANTHER" id="PTHR33362:SF5">
    <property type="entry name" value="C4-DICARBOXYLATE TRAP TRANSPORTER LARGE PERMEASE PROTEIN DCTM"/>
    <property type="match status" value="1"/>
</dbReference>
<reference evidence="9 10" key="1">
    <citation type="submission" date="2017-06" db="EMBL/GenBank/DDBJ databases">
        <title>Azoarcus sp. TSNA42 complete genome sequence.</title>
        <authorList>
            <person name="Woo J.-H."/>
            <person name="Kim H.-S."/>
        </authorList>
    </citation>
    <scope>NUCLEOTIDE SEQUENCE [LARGE SCALE GENOMIC DNA]</scope>
    <source>
        <strain evidence="9 10">TSNA42</strain>
    </source>
</reference>
<dbReference type="AlphaFoldDB" id="A0A2U8H6A5"/>
<gene>
    <name evidence="9" type="ORF">CEW87_18025</name>
</gene>
<dbReference type="GO" id="GO:0005886">
    <property type="term" value="C:plasma membrane"/>
    <property type="evidence" value="ECO:0007669"/>
    <property type="project" value="UniProtKB-SubCell"/>
</dbReference>
<feature type="domain" description="TRAP C4-dicarboxylate transport system permease DctM subunit" evidence="8">
    <location>
        <begin position="12"/>
        <end position="432"/>
    </location>
</feature>
<name>A0A2U8H6A5_9RHOO</name>
<evidence type="ECO:0000256" key="5">
    <source>
        <dbReference type="ARBA" id="ARBA00022989"/>
    </source>
</evidence>
<dbReference type="NCBIfam" id="TIGR00786">
    <property type="entry name" value="dctM"/>
    <property type="match status" value="1"/>
</dbReference>
<evidence type="ECO:0000256" key="3">
    <source>
        <dbReference type="ARBA" id="ARBA00022519"/>
    </source>
</evidence>
<sequence>MSGTTIGLTMGVVMMGMLVLRVQIGVAMFITGAAGYVWVSGLDPLLAYLKNAPYGRFSLYDLSVVPLFLMMGQFATHGGLSRALFKAGNAFIGHWRGGMAMAGVASCAGFGAICGSSLATAATMSHVVLPELKRHQYKPGLAAGSLAAGGTLGILIPPSVPLVIYAILSEQNIAKLFLAAFVPGILAALGYMLVIGIVTRMDPDAGGPGSPRHTWAERLTTVIDTWPVLLIFLVVIGGIYSGLFTPTEAASVGVLATGIAAWRSGGLKGKGFIECVFGTATGTGMMFLILLGADMLNSFMAVSQMPAEAAAWVQEMGFGPFTVLFAVIIIYLLLGCVMDSLSMILLTVPIFLPIVLGMDYFGLGVEEKAIWFGMVALVVMEIGLITPPVGMNVYIISGVAKDIPMATIFRGVLPFLASDIARILLLVFFPSITLVALRIVS</sequence>
<evidence type="ECO:0000256" key="1">
    <source>
        <dbReference type="ARBA" id="ARBA00004429"/>
    </source>
</evidence>
<dbReference type="Proteomes" id="UP000244902">
    <property type="component" value="Chromosome"/>
</dbReference>
<dbReference type="InterPro" id="IPR004681">
    <property type="entry name" value="TRAP_DctM"/>
</dbReference>
<keyword evidence="4 7" id="KW-0812">Transmembrane</keyword>